<protein>
    <submittedName>
        <fullName evidence="1">Uncharacterized protein</fullName>
    </submittedName>
</protein>
<accession>A0A835LAM2</accession>
<evidence type="ECO:0000313" key="2">
    <source>
        <dbReference type="Proteomes" id="UP000631114"/>
    </source>
</evidence>
<proteinExistence type="predicted"/>
<gene>
    <name evidence="1" type="ORF">IFM89_008710</name>
</gene>
<reference evidence="1 2" key="1">
    <citation type="submission" date="2020-10" db="EMBL/GenBank/DDBJ databases">
        <title>The Coptis chinensis genome and diversification of protoberbering-type alkaloids.</title>
        <authorList>
            <person name="Wang B."/>
            <person name="Shu S."/>
            <person name="Song C."/>
            <person name="Liu Y."/>
        </authorList>
    </citation>
    <scope>NUCLEOTIDE SEQUENCE [LARGE SCALE GENOMIC DNA]</scope>
    <source>
        <strain evidence="1">HL-2020</strain>
        <tissue evidence="1">Leaf</tissue>
    </source>
</reference>
<name>A0A835LAM2_9MAGN</name>
<dbReference type="AlphaFoldDB" id="A0A835LAM2"/>
<keyword evidence="2" id="KW-1185">Reference proteome</keyword>
<evidence type="ECO:0000313" key="1">
    <source>
        <dbReference type="EMBL" id="KAF9588293.1"/>
    </source>
</evidence>
<sequence length="66" mass="7622">MRKSGRRHTLTILSSHFTLANHWQEQYALPQESLQRSGLIGVGAFNCCRHSPRKHTLPIRSYSFVN</sequence>
<organism evidence="1 2">
    <name type="scientific">Coptis chinensis</name>
    <dbReference type="NCBI Taxonomy" id="261450"/>
    <lineage>
        <taxon>Eukaryota</taxon>
        <taxon>Viridiplantae</taxon>
        <taxon>Streptophyta</taxon>
        <taxon>Embryophyta</taxon>
        <taxon>Tracheophyta</taxon>
        <taxon>Spermatophyta</taxon>
        <taxon>Magnoliopsida</taxon>
        <taxon>Ranunculales</taxon>
        <taxon>Ranunculaceae</taxon>
        <taxon>Coptidoideae</taxon>
        <taxon>Coptis</taxon>
    </lineage>
</organism>
<dbReference type="EMBL" id="JADFTS010000009">
    <property type="protein sequence ID" value="KAF9588293.1"/>
    <property type="molecule type" value="Genomic_DNA"/>
</dbReference>
<comment type="caution">
    <text evidence="1">The sequence shown here is derived from an EMBL/GenBank/DDBJ whole genome shotgun (WGS) entry which is preliminary data.</text>
</comment>
<dbReference type="Proteomes" id="UP000631114">
    <property type="component" value="Unassembled WGS sequence"/>
</dbReference>